<proteinExistence type="predicted"/>
<organism evidence="1 2">
    <name type="scientific">Gigaspora margarita</name>
    <dbReference type="NCBI Taxonomy" id="4874"/>
    <lineage>
        <taxon>Eukaryota</taxon>
        <taxon>Fungi</taxon>
        <taxon>Fungi incertae sedis</taxon>
        <taxon>Mucoromycota</taxon>
        <taxon>Glomeromycotina</taxon>
        <taxon>Glomeromycetes</taxon>
        <taxon>Diversisporales</taxon>
        <taxon>Gigasporaceae</taxon>
        <taxon>Gigaspora</taxon>
    </lineage>
</organism>
<dbReference type="EMBL" id="CAJVQB010001752">
    <property type="protein sequence ID" value="CAG8548834.1"/>
    <property type="molecule type" value="Genomic_DNA"/>
</dbReference>
<evidence type="ECO:0000313" key="1">
    <source>
        <dbReference type="EMBL" id="CAG8548834.1"/>
    </source>
</evidence>
<accession>A0ABN7UAD8</accession>
<sequence length="155" mass="17869">MDMKSIYYQVVETMDMDVDQGQQLSKLQKILTSSAKQKNLDHQDLQSSDSSSIRFLPNNTYVEKKSTDDYYAENVLIYNQNVKYLTTKYSLAKGTDTSTPILPMTSSHTNALDDDCFIKVEDAFFLNSHIVWNYDSSTKSQNSKIEHNWIDIVKE</sequence>
<name>A0ABN7UAD8_GIGMA</name>
<dbReference type="Proteomes" id="UP000789901">
    <property type="component" value="Unassembled WGS sequence"/>
</dbReference>
<comment type="caution">
    <text evidence="1">The sequence shown here is derived from an EMBL/GenBank/DDBJ whole genome shotgun (WGS) entry which is preliminary data.</text>
</comment>
<reference evidence="1 2" key="1">
    <citation type="submission" date="2021-06" db="EMBL/GenBank/DDBJ databases">
        <authorList>
            <person name="Kallberg Y."/>
            <person name="Tangrot J."/>
            <person name="Rosling A."/>
        </authorList>
    </citation>
    <scope>NUCLEOTIDE SEQUENCE [LARGE SCALE GENOMIC DNA]</scope>
    <source>
        <strain evidence="1 2">120-4 pot B 10/14</strain>
    </source>
</reference>
<protein>
    <submittedName>
        <fullName evidence="1">10265_t:CDS:1</fullName>
    </submittedName>
</protein>
<evidence type="ECO:0000313" key="2">
    <source>
        <dbReference type="Proteomes" id="UP000789901"/>
    </source>
</evidence>
<keyword evidence="2" id="KW-1185">Reference proteome</keyword>
<feature type="non-terminal residue" evidence="1">
    <location>
        <position position="155"/>
    </location>
</feature>
<gene>
    <name evidence="1" type="ORF">GMARGA_LOCUS4454</name>
</gene>